<dbReference type="VEuPathDB" id="FungiDB:PV10_04891"/>
<dbReference type="SUPFAM" id="SSF53474">
    <property type="entry name" value="alpha/beta-Hydrolases"/>
    <property type="match status" value="1"/>
</dbReference>
<dbReference type="GO" id="GO:0004497">
    <property type="term" value="F:monooxygenase activity"/>
    <property type="evidence" value="ECO:0007669"/>
    <property type="project" value="InterPro"/>
</dbReference>
<evidence type="ECO:0000313" key="3">
    <source>
        <dbReference type="EMBL" id="RVX68391.1"/>
    </source>
</evidence>
<feature type="domain" description="AB hydrolase-1" evidence="2">
    <location>
        <begin position="85"/>
        <end position="178"/>
    </location>
</feature>
<dbReference type="PRINTS" id="PR00385">
    <property type="entry name" value="P450"/>
</dbReference>
<dbReference type="PANTHER" id="PTHR24305:SF229">
    <property type="entry name" value="P450, PUTATIVE (EUROFUNG)-RELATED"/>
    <property type="match status" value="1"/>
</dbReference>
<dbReference type="GO" id="GO:0016705">
    <property type="term" value="F:oxidoreductase activity, acting on paired donors, with incorporation or reduction of molecular oxygen"/>
    <property type="evidence" value="ECO:0007669"/>
    <property type="project" value="InterPro"/>
</dbReference>
<dbReference type="PANTHER" id="PTHR24305">
    <property type="entry name" value="CYTOCHROME P450"/>
    <property type="match status" value="1"/>
</dbReference>
<dbReference type="PRINTS" id="PR00463">
    <property type="entry name" value="EP450I"/>
</dbReference>
<dbReference type="Gene3D" id="1.10.630.10">
    <property type="entry name" value="Cytochrome P450"/>
    <property type="match status" value="2"/>
</dbReference>
<dbReference type="InterPro" id="IPR029058">
    <property type="entry name" value="AB_hydrolase_fold"/>
</dbReference>
<organism evidence="3 4">
    <name type="scientific">Exophiala mesophila</name>
    <name type="common">Black yeast-like fungus</name>
    <dbReference type="NCBI Taxonomy" id="212818"/>
    <lineage>
        <taxon>Eukaryota</taxon>
        <taxon>Fungi</taxon>
        <taxon>Dikarya</taxon>
        <taxon>Ascomycota</taxon>
        <taxon>Pezizomycotina</taxon>
        <taxon>Eurotiomycetes</taxon>
        <taxon>Chaetothyriomycetidae</taxon>
        <taxon>Chaetothyriales</taxon>
        <taxon>Herpotrichiellaceae</taxon>
        <taxon>Exophiala</taxon>
    </lineage>
</organism>
<dbReference type="Pfam" id="PF00067">
    <property type="entry name" value="p450"/>
    <property type="match status" value="1"/>
</dbReference>
<name>A0A438MXB1_EXOME</name>
<evidence type="ECO:0000259" key="2">
    <source>
        <dbReference type="Pfam" id="PF00561"/>
    </source>
</evidence>
<comment type="caution">
    <text evidence="3">The sequence shown here is derived from an EMBL/GenBank/DDBJ whole genome shotgun (WGS) entry which is preliminary data.</text>
</comment>
<accession>A0A438MXB1</accession>
<dbReference type="GO" id="GO:0005506">
    <property type="term" value="F:iron ion binding"/>
    <property type="evidence" value="ECO:0007669"/>
    <property type="project" value="InterPro"/>
</dbReference>
<protein>
    <recommendedName>
        <fullName evidence="2">AB hydrolase-1 domain-containing protein</fullName>
    </recommendedName>
</protein>
<reference evidence="3 4" key="1">
    <citation type="submission" date="2017-03" db="EMBL/GenBank/DDBJ databases">
        <title>Genomes of endolithic fungi from Antarctica.</title>
        <authorList>
            <person name="Coleine C."/>
            <person name="Masonjones S."/>
            <person name="Stajich J.E."/>
        </authorList>
    </citation>
    <scope>NUCLEOTIDE SEQUENCE [LARGE SCALE GENOMIC DNA]</scope>
    <source>
        <strain evidence="3 4">CCFEE 6314</strain>
    </source>
</reference>
<dbReference type="InterPro" id="IPR000073">
    <property type="entry name" value="AB_hydrolase_1"/>
</dbReference>
<dbReference type="SUPFAM" id="SSF48264">
    <property type="entry name" value="Cytochrome P450"/>
    <property type="match status" value="1"/>
</dbReference>
<keyword evidence="1" id="KW-0479">Metal-binding</keyword>
<keyword evidence="1" id="KW-0349">Heme</keyword>
<proteinExistence type="predicted"/>
<gene>
    <name evidence="3" type="ORF">B0A52_07391</name>
</gene>
<evidence type="ECO:0000256" key="1">
    <source>
        <dbReference type="PIRSR" id="PIRSR602401-1"/>
    </source>
</evidence>
<dbReference type="Proteomes" id="UP000288859">
    <property type="component" value="Unassembled WGS sequence"/>
</dbReference>
<sequence length="701" mass="80550">MASTLPYTDLSPRAQKAIDDFIPPDDLVEERTRRFSSVKPRAADRDGDTEILDGVEFTHRFVDAPGDHELVRFHYVEAGSPLGEVIVFLHGIPDSWYQWHHQMAALATTYRCIAPDLKGYGQSEKRAGDYRHEGAADNLYALLETIGVATLGFNLITHDRGTVQGDYIVAKHPEAVLRYGRGEQHLYHFNPALAPQGDMFMNAPWTGLMEDPRRFVVWVYTWVSKLPIPDDQFARVIQEYSYPMVSRAVPRYFNSSTFRAEWLDRRSRLLNMWKCPIMIMQGYDSRTQPLVVLFVRSIKRRYFSTLSSIPGPFIASFTRTWRIKEVYSGHVEETELRLHQVHGPLVRTGPNEVTTNDPKAIELLYGFGSKFPKTDFYRLFGFPDVYGIHQFSALPNDLHKKLIRFTASAFSMTSIVELEPFVDSSIELFIRRINELGADGSPMNMAEWFQWYAFDIADREIKARQGRPTDRRDMLSRFLKEHEKNPQEFTMEDVHRNGAMTIGGGSDTTGIALTATLYHLLRNTDAYKRVRAEIDQAMNDGKLSKPAKLRECQSLPYLQAVIKEGMRVHPSVAFILPRHVPDGGCTIAGKFLPAGTRIGINPYVIHRNKEVFGDDADVFRPERWMERDEKYMNRYMLQFGQGARICSGRHISIMEMNKALLELIRNFDIELADPAFELTTITRWFKKPNALPCIFRPRTRA</sequence>
<dbReference type="Gene3D" id="3.40.50.1820">
    <property type="entry name" value="alpha/beta hydrolase"/>
    <property type="match status" value="1"/>
</dbReference>
<dbReference type="Pfam" id="PF00561">
    <property type="entry name" value="Abhydrolase_1"/>
    <property type="match status" value="1"/>
</dbReference>
<dbReference type="GO" id="GO:0020037">
    <property type="term" value="F:heme binding"/>
    <property type="evidence" value="ECO:0007669"/>
    <property type="project" value="InterPro"/>
</dbReference>
<dbReference type="InterPro" id="IPR036396">
    <property type="entry name" value="Cyt_P450_sf"/>
</dbReference>
<evidence type="ECO:0000313" key="4">
    <source>
        <dbReference type="Proteomes" id="UP000288859"/>
    </source>
</evidence>
<dbReference type="AlphaFoldDB" id="A0A438MXB1"/>
<dbReference type="OrthoDB" id="3934656at2759"/>
<dbReference type="CDD" id="cd11060">
    <property type="entry name" value="CYP57A1-like"/>
    <property type="match status" value="1"/>
</dbReference>
<dbReference type="InterPro" id="IPR001128">
    <property type="entry name" value="Cyt_P450"/>
</dbReference>
<dbReference type="VEuPathDB" id="FungiDB:PV10_05367"/>
<dbReference type="InterPro" id="IPR050121">
    <property type="entry name" value="Cytochrome_P450_monoxygenase"/>
</dbReference>
<comment type="cofactor">
    <cofactor evidence="1">
        <name>heme</name>
        <dbReference type="ChEBI" id="CHEBI:30413"/>
    </cofactor>
</comment>
<dbReference type="EMBL" id="NAJM01000038">
    <property type="protein sequence ID" value="RVX68391.1"/>
    <property type="molecule type" value="Genomic_DNA"/>
</dbReference>
<feature type="binding site" description="axial binding residue" evidence="1">
    <location>
        <position position="646"/>
    </location>
    <ligand>
        <name>heme</name>
        <dbReference type="ChEBI" id="CHEBI:30413"/>
    </ligand>
    <ligandPart>
        <name>Fe</name>
        <dbReference type="ChEBI" id="CHEBI:18248"/>
    </ligandPart>
</feature>
<keyword evidence="1" id="KW-0408">Iron</keyword>
<dbReference type="InterPro" id="IPR002401">
    <property type="entry name" value="Cyt_P450_E_grp-I"/>
</dbReference>